<accession>A0A8S3GKA7</accession>
<dbReference type="AlphaFoldDB" id="A0A8S3GKA7"/>
<protein>
    <submittedName>
        <fullName evidence="1">Uncharacterized protein</fullName>
    </submittedName>
</protein>
<feature type="non-terminal residue" evidence="1">
    <location>
        <position position="1"/>
    </location>
</feature>
<gene>
    <name evidence="1" type="ORF">SMN809_LOCUS65172</name>
</gene>
<dbReference type="EMBL" id="CAJOBI010305295">
    <property type="protein sequence ID" value="CAF5167809.1"/>
    <property type="molecule type" value="Genomic_DNA"/>
</dbReference>
<comment type="caution">
    <text evidence="1">The sequence shown here is derived from an EMBL/GenBank/DDBJ whole genome shotgun (WGS) entry which is preliminary data.</text>
</comment>
<name>A0A8S3GKA7_9BILA</name>
<dbReference type="Proteomes" id="UP000676336">
    <property type="component" value="Unassembled WGS sequence"/>
</dbReference>
<evidence type="ECO:0000313" key="1">
    <source>
        <dbReference type="EMBL" id="CAF5167809.1"/>
    </source>
</evidence>
<reference evidence="1" key="1">
    <citation type="submission" date="2021-02" db="EMBL/GenBank/DDBJ databases">
        <authorList>
            <person name="Nowell W R."/>
        </authorList>
    </citation>
    <scope>NUCLEOTIDE SEQUENCE</scope>
</reference>
<sequence>PAILGEPMQFVHISLTVFLLDFLTVREQIADAWSSCLKLLCDRSIIDNQACYRAKTSNGSYVGVPTMDCDDFDTCDKDNKCSTPRLLCIVDSCCKKSICVPRVWAETCKTKAPVDRDDW</sequence>
<proteinExistence type="predicted"/>
<organism evidence="1 2">
    <name type="scientific">Rotaria magnacalcarata</name>
    <dbReference type="NCBI Taxonomy" id="392030"/>
    <lineage>
        <taxon>Eukaryota</taxon>
        <taxon>Metazoa</taxon>
        <taxon>Spiralia</taxon>
        <taxon>Gnathifera</taxon>
        <taxon>Rotifera</taxon>
        <taxon>Eurotatoria</taxon>
        <taxon>Bdelloidea</taxon>
        <taxon>Philodinida</taxon>
        <taxon>Philodinidae</taxon>
        <taxon>Rotaria</taxon>
    </lineage>
</organism>
<evidence type="ECO:0000313" key="2">
    <source>
        <dbReference type="Proteomes" id="UP000676336"/>
    </source>
</evidence>